<organism evidence="1 2">
    <name type="scientific">Zancudomyces culisetae</name>
    <name type="common">Gut fungus</name>
    <name type="synonym">Smittium culisetae</name>
    <dbReference type="NCBI Taxonomy" id="1213189"/>
    <lineage>
        <taxon>Eukaryota</taxon>
        <taxon>Fungi</taxon>
        <taxon>Fungi incertae sedis</taxon>
        <taxon>Zoopagomycota</taxon>
        <taxon>Kickxellomycotina</taxon>
        <taxon>Harpellomycetes</taxon>
        <taxon>Harpellales</taxon>
        <taxon>Legeriomycetaceae</taxon>
        <taxon>Zancudomyces</taxon>
    </lineage>
</organism>
<dbReference type="Gene3D" id="3.80.10.10">
    <property type="entry name" value="Ribonuclease Inhibitor"/>
    <property type="match status" value="1"/>
</dbReference>
<dbReference type="InterPro" id="IPR032675">
    <property type="entry name" value="LRR_dom_sf"/>
</dbReference>
<gene>
    <name evidence="1" type="ORF">AX774_g7055</name>
</gene>
<name>A0A1R1PEY4_ZANCU</name>
<dbReference type="AlphaFoldDB" id="A0A1R1PEY4"/>
<comment type="caution">
    <text evidence="1">The sequence shown here is derived from an EMBL/GenBank/DDBJ whole genome shotgun (WGS) entry which is preliminary data.</text>
</comment>
<proteinExistence type="predicted"/>
<dbReference type="EMBL" id="LSSK01001522">
    <property type="protein sequence ID" value="OMH79527.1"/>
    <property type="molecule type" value="Genomic_DNA"/>
</dbReference>
<keyword evidence="2" id="KW-1185">Reference proteome</keyword>
<reference evidence="2" key="1">
    <citation type="submission" date="2017-01" db="EMBL/GenBank/DDBJ databases">
        <authorList>
            <person name="Wang Y."/>
            <person name="White M."/>
            <person name="Kvist S."/>
            <person name="Moncalvo J.-M."/>
        </authorList>
    </citation>
    <scope>NUCLEOTIDE SEQUENCE [LARGE SCALE GENOMIC DNA]</scope>
    <source>
        <strain evidence="2">COL-18-3</strain>
    </source>
</reference>
<protein>
    <submittedName>
        <fullName evidence="1">Uncharacterized protein</fullName>
    </submittedName>
</protein>
<evidence type="ECO:0000313" key="1">
    <source>
        <dbReference type="EMBL" id="OMH79527.1"/>
    </source>
</evidence>
<evidence type="ECO:0000313" key="2">
    <source>
        <dbReference type="Proteomes" id="UP000188320"/>
    </source>
</evidence>
<dbReference type="Proteomes" id="UP000188320">
    <property type="component" value="Unassembled WGS sequence"/>
</dbReference>
<dbReference type="SUPFAM" id="SSF52047">
    <property type="entry name" value="RNI-like"/>
    <property type="match status" value="1"/>
</dbReference>
<accession>A0A1R1PEY4</accession>
<sequence length="89" mass="9993">MDLSETHVDDEGISCLTSERYPKLEYLSLDSLDISDDGINSIFAGLPKIRYISIENTIVRDTLDTVIALNDKYEWVDVNSSDSDSDSDE</sequence>